<organism evidence="1 2">
    <name type="scientific">Coniosporium uncinatum</name>
    <dbReference type="NCBI Taxonomy" id="93489"/>
    <lineage>
        <taxon>Eukaryota</taxon>
        <taxon>Fungi</taxon>
        <taxon>Dikarya</taxon>
        <taxon>Ascomycota</taxon>
        <taxon>Pezizomycotina</taxon>
        <taxon>Dothideomycetes</taxon>
        <taxon>Dothideomycetes incertae sedis</taxon>
        <taxon>Coniosporium</taxon>
    </lineage>
</organism>
<comment type="caution">
    <text evidence="1">The sequence shown here is derived from an EMBL/GenBank/DDBJ whole genome shotgun (WGS) entry which is preliminary data.</text>
</comment>
<gene>
    <name evidence="1" type="ORF">LTS18_014395</name>
</gene>
<dbReference type="Proteomes" id="UP001186974">
    <property type="component" value="Unassembled WGS sequence"/>
</dbReference>
<keyword evidence="2" id="KW-1185">Reference proteome</keyword>
<evidence type="ECO:0000313" key="2">
    <source>
        <dbReference type="Proteomes" id="UP001186974"/>
    </source>
</evidence>
<evidence type="ECO:0000313" key="1">
    <source>
        <dbReference type="EMBL" id="KAK3081874.1"/>
    </source>
</evidence>
<feature type="non-terminal residue" evidence="1">
    <location>
        <position position="1"/>
    </location>
</feature>
<sequence>TFEYVMEKSADEGDYEDGITESTDSPAATSAQQMINTLEAQVVSYNLALDIQEAVTREVSFHKHRVETTLKDLNIQLQQERIRSSILQSQMQHLEGKIASLRELVQELKEERTEGM</sequence>
<dbReference type="EMBL" id="JAWDJW010000046">
    <property type="protein sequence ID" value="KAK3081874.1"/>
    <property type="molecule type" value="Genomic_DNA"/>
</dbReference>
<accession>A0ACC3DYP5</accession>
<protein>
    <submittedName>
        <fullName evidence="1">Uncharacterized protein</fullName>
    </submittedName>
</protein>
<proteinExistence type="predicted"/>
<name>A0ACC3DYP5_9PEZI</name>
<reference evidence="1" key="1">
    <citation type="submission" date="2024-09" db="EMBL/GenBank/DDBJ databases">
        <title>Black Yeasts Isolated from many extreme environments.</title>
        <authorList>
            <person name="Coleine C."/>
            <person name="Stajich J.E."/>
            <person name="Selbmann L."/>
        </authorList>
    </citation>
    <scope>NUCLEOTIDE SEQUENCE</scope>
    <source>
        <strain evidence="1">CCFEE 5737</strain>
    </source>
</reference>